<dbReference type="PRINTS" id="PR00757">
    <property type="entry name" value="AMINEOXDASEF"/>
</dbReference>
<dbReference type="RefSeq" id="WP_232778413.1">
    <property type="nucleotide sequence ID" value="NZ_JYIJ01000012.1"/>
</dbReference>
<dbReference type="GO" id="GO:0001716">
    <property type="term" value="F:L-amino-acid oxidase activity"/>
    <property type="evidence" value="ECO:0007669"/>
    <property type="project" value="TreeGrafter"/>
</dbReference>
<dbReference type="InterPro" id="IPR002937">
    <property type="entry name" value="Amino_oxidase"/>
</dbReference>
<dbReference type="InterPro" id="IPR001613">
    <property type="entry name" value="Flavin_amine_oxidase"/>
</dbReference>
<dbReference type="PANTHER" id="PTHR10742:SF342">
    <property type="entry name" value="AMINE OXIDASE"/>
    <property type="match status" value="1"/>
</dbReference>
<dbReference type="GO" id="GO:0004497">
    <property type="term" value="F:monooxygenase activity"/>
    <property type="evidence" value="ECO:0007669"/>
    <property type="project" value="UniProtKB-KW"/>
</dbReference>
<evidence type="ECO:0000256" key="2">
    <source>
        <dbReference type="ARBA" id="ARBA00023002"/>
    </source>
</evidence>
<keyword evidence="5" id="KW-0503">Monooxygenase</keyword>
<evidence type="ECO:0000313" key="6">
    <source>
        <dbReference type="Proteomes" id="UP000070188"/>
    </source>
</evidence>
<evidence type="ECO:0000256" key="3">
    <source>
        <dbReference type="PIRSR" id="PIRSR601613-1"/>
    </source>
</evidence>
<feature type="domain" description="Amine oxidase" evidence="4">
    <location>
        <begin position="14"/>
        <end position="466"/>
    </location>
</feature>
<evidence type="ECO:0000313" key="5">
    <source>
        <dbReference type="EMBL" id="KWX00852.1"/>
    </source>
</evidence>
<evidence type="ECO:0000259" key="4">
    <source>
        <dbReference type="Pfam" id="PF01593"/>
    </source>
</evidence>
<dbReference type="GO" id="GO:0009063">
    <property type="term" value="P:amino acid catabolic process"/>
    <property type="evidence" value="ECO:0007669"/>
    <property type="project" value="TreeGrafter"/>
</dbReference>
<feature type="binding site" evidence="3">
    <location>
        <begin position="60"/>
        <end position="63"/>
    </location>
    <ligand>
        <name>FAD</name>
        <dbReference type="ChEBI" id="CHEBI:57692"/>
    </ligand>
</feature>
<comment type="cofactor">
    <cofactor evidence="1">
        <name>FAD</name>
        <dbReference type="ChEBI" id="CHEBI:57692"/>
    </cofactor>
</comment>
<dbReference type="SUPFAM" id="SSF51905">
    <property type="entry name" value="FAD/NAD(P)-binding domain"/>
    <property type="match status" value="1"/>
</dbReference>
<organism evidence="5 6">
    <name type="scientific">Carbonactinospora thermoautotrophica</name>
    <dbReference type="NCBI Taxonomy" id="1469144"/>
    <lineage>
        <taxon>Bacteria</taxon>
        <taxon>Bacillati</taxon>
        <taxon>Actinomycetota</taxon>
        <taxon>Actinomycetes</taxon>
        <taxon>Kitasatosporales</taxon>
        <taxon>Carbonactinosporaceae</taxon>
        <taxon>Carbonactinospora</taxon>
    </lineage>
</organism>
<dbReference type="Gene3D" id="1.10.10.1620">
    <property type="match status" value="1"/>
</dbReference>
<keyword evidence="6" id="KW-1185">Reference proteome</keyword>
<proteinExistence type="predicted"/>
<comment type="caution">
    <text evidence="5">The sequence shown here is derived from an EMBL/GenBank/DDBJ whole genome shotgun (WGS) entry which is preliminary data.</text>
</comment>
<feature type="binding site" evidence="3">
    <location>
        <position position="246"/>
    </location>
    <ligand>
        <name>FAD</name>
        <dbReference type="ChEBI" id="CHEBI:57692"/>
    </ligand>
</feature>
<feature type="binding site" evidence="3">
    <location>
        <position position="63"/>
    </location>
    <ligand>
        <name>substrate</name>
    </ligand>
</feature>
<reference evidence="6" key="1">
    <citation type="submission" date="2015-04" db="EMBL/GenBank/DDBJ databases">
        <title>Physiological reanalysis, assessment of diazotrophy, and genome sequences of multiple isolates of Streptomyces thermoautotrophicus.</title>
        <authorList>
            <person name="MacKellar D.C."/>
            <person name="Lieber L."/>
            <person name="Norman J."/>
            <person name="Bolger A."/>
            <person name="Tobin C."/>
            <person name="Murray J.W."/>
            <person name="Chang R."/>
            <person name="Ford T."/>
            <person name="Nguyen P.Q."/>
            <person name="Woodward J."/>
            <person name="Permingeat H."/>
            <person name="Joshi N.S."/>
            <person name="Silver P.A."/>
            <person name="Usadel B."/>
            <person name="Rutherford A.W."/>
            <person name="Friesen M."/>
            <person name="Prell J."/>
        </authorList>
    </citation>
    <scope>NUCLEOTIDE SEQUENCE [LARGE SCALE GENOMIC DNA]</scope>
    <source>
        <strain evidence="6">H1</strain>
    </source>
</reference>
<feature type="binding site" evidence="3">
    <location>
        <position position="443"/>
    </location>
    <ligand>
        <name>FAD</name>
        <dbReference type="ChEBI" id="CHEBI:57692"/>
    </ligand>
</feature>
<dbReference type="Gene3D" id="3.90.660.10">
    <property type="match status" value="1"/>
</dbReference>
<dbReference type="Pfam" id="PF01593">
    <property type="entry name" value="Amino_oxidase"/>
    <property type="match status" value="1"/>
</dbReference>
<dbReference type="InterPro" id="IPR036188">
    <property type="entry name" value="FAD/NAD-bd_sf"/>
</dbReference>
<dbReference type="PATRIC" id="fig|1469144.10.peg.2030"/>
<dbReference type="EMBL" id="LAXD01000001">
    <property type="protein sequence ID" value="KWX00852.1"/>
    <property type="molecule type" value="Genomic_DNA"/>
</dbReference>
<gene>
    <name evidence="5" type="ORF">LI90_1880</name>
</gene>
<dbReference type="STRING" id="1469144.LI90_1880"/>
<dbReference type="PANTHER" id="PTHR10742">
    <property type="entry name" value="FLAVIN MONOAMINE OXIDASE"/>
    <property type="match status" value="1"/>
</dbReference>
<dbReference type="SUPFAM" id="SSF54373">
    <property type="entry name" value="FAD-linked reductases, C-terminal domain"/>
    <property type="match status" value="1"/>
</dbReference>
<sequence>MASQLRITIIGAGVAGLVAAYELEQLGHQVEILEGSSRIGGRIYTHRFGSDASAPFVELGAMRIPSHHRNTLSYIHQLGLDHKLETFKTLFSDAAAYHFTDAGFVRLRHAAQVLVEEFRARLAGDGYRDEEILFGTWLTAIGNAIAPANFRDSIFEDISLELLKLVKGIDLTPFLRGDHKDRFDLHGFFAAYPHIRSSSSGRLNRFIDDILNETSPDLLRLAGGMDQLVRALAERIRGPIRCGHEVVGLAVRDHDVLVDIRQGDHIVTKRCDYVLCTIPFSLLRRLRLCGFSEEKLAVIRNVQYWSATKVAFLCAEPFWVRDGIDGGASFIGGRVRQTYYPPVEGDPDRGAVLLASYTMGDDADVIGGMDPSRRHAVVLHEVSRMHPELLAPGMVRDVVSLAWGQHRWSCGGGVTRWGKDAAACEEERALAARPEKRLFFAGEHCSSTTAWMEGAIESAIHAVREITRDEPRTPVAVARHHM</sequence>
<dbReference type="AlphaFoldDB" id="A0A132MU06"/>
<keyword evidence="2" id="KW-0560">Oxidoreductase</keyword>
<dbReference type="InterPro" id="IPR050281">
    <property type="entry name" value="Flavin_monoamine_oxidase"/>
</dbReference>
<dbReference type="Gene3D" id="3.50.50.60">
    <property type="entry name" value="FAD/NAD(P)-binding domain"/>
    <property type="match status" value="1"/>
</dbReference>
<dbReference type="Proteomes" id="UP000070188">
    <property type="component" value="Unassembled WGS sequence"/>
</dbReference>
<accession>A0A132MU06</accession>
<name>A0A132MU06_9ACTN</name>
<evidence type="ECO:0000256" key="1">
    <source>
        <dbReference type="ARBA" id="ARBA00001974"/>
    </source>
</evidence>
<protein>
    <submittedName>
        <fullName evidence="5">Tryptophan 2-monooxygenase</fullName>
    </submittedName>
</protein>